<comment type="caution">
    <text evidence="3">The sequence shown here is derived from an EMBL/GenBank/DDBJ whole genome shotgun (WGS) entry which is preliminary data.</text>
</comment>
<dbReference type="InterPro" id="IPR011856">
    <property type="entry name" value="tRNA_endonuc-like_dom_sf"/>
</dbReference>
<dbReference type="Pfam" id="PF01637">
    <property type="entry name" value="ATPase_2"/>
    <property type="match status" value="1"/>
</dbReference>
<dbReference type="SUPFAM" id="SSF52980">
    <property type="entry name" value="Restriction endonuclease-like"/>
    <property type="match status" value="1"/>
</dbReference>
<name>A0A7Z8P2D9_9EURY</name>
<dbReference type="InterPro" id="IPR011335">
    <property type="entry name" value="Restrct_endonuc-II-like"/>
</dbReference>
<dbReference type="GO" id="GO:0005524">
    <property type="term" value="F:ATP binding"/>
    <property type="evidence" value="ECO:0007669"/>
    <property type="project" value="UniProtKB-KW"/>
</dbReference>
<evidence type="ECO:0000259" key="2">
    <source>
        <dbReference type="Pfam" id="PF03008"/>
    </source>
</evidence>
<dbReference type="InterPro" id="IPR027417">
    <property type="entry name" value="P-loop_NTPase"/>
</dbReference>
<dbReference type="Proteomes" id="UP000319335">
    <property type="component" value="Unassembled WGS sequence"/>
</dbReference>
<evidence type="ECO:0000313" key="3">
    <source>
        <dbReference type="EMBL" id="TQD25901.1"/>
    </source>
</evidence>
<dbReference type="InterPro" id="IPR004256">
    <property type="entry name" value="DUF234"/>
</dbReference>
<accession>A0A7Z8P2D9</accession>
<organism evidence="3 4">
    <name type="scientific">Methanolobus vulcani</name>
    <dbReference type="NCBI Taxonomy" id="38026"/>
    <lineage>
        <taxon>Archaea</taxon>
        <taxon>Methanobacteriati</taxon>
        <taxon>Methanobacteriota</taxon>
        <taxon>Stenosarchaea group</taxon>
        <taxon>Methanomicrobia</taxon>
        <taxon>Methanosarcinales</taxon>
        <taxon>Methanosarcinaceae</taxon>
        <taxon>Methanolobus</taxon>
    </lineage>
</organism>
<feature type="domain" description="ATPase" evidence="1">
    <location>
        <begin position="5"/>
        <end position="203"/>
    </location>
</feature>
<gene>
    <name evidence="3" type="ORF">FKV42_06930</name>
</gene>
<dbReference type="AlphaFoldDB" id="A0A7Z8P2D9"/>
<dbReference type="SUPFAM" id="SSF52540">
    <property type="entry name" value="P-loop containing nucleoside triphosphate hydrolases"/>
    <property type="match status" value="1"/>
</dbReference>
<evidence type="ECO:0000313" key="4">
    <source>
        <dbReference type="Proteomes" id="UP000319335"/>
    </source>
</evidence>
<dbReference type="Gene3D" id="3.40.50.300">
    <property type="entry name" value="P-loop containing nucleotide triphosphate hydrolases"/>
    <property type="match status" value="1"/>
</dbReference>
<keyword evidence="4" id="KW-1185">Reference proteome</keyword>
<dbReference type="RefSeq" id="WP_154809532.1">
    <property type="nucleotide sequence ID" value="NZ_VIAQ01000013.1"/>
</dbReference>
<dbReference type="GO" id="GO:0003676">
    <property type="term" value="F:nucleic acid binding"/>
    <property type="evidence" value="ECO:0007669"/>
    <property type="project" value="InterPro"/>
</dbReference>
<dbReference type="Pfam" id="PF03008">
    <property type="entry name" value="DUF234"/>
    <property type="match status" value="1"/>
</dbReference>
<reference evidence="3 4" key="1">
    <citation type="submission" date="2019-06" db="EMBL/GenBank/DDBJ databases">
        <title>Draft genome sequence of Methanolobus vulcani B1d.</title>
        <authorList>
            <person name="Creighbaum A.J."/>
            <person name="Ticak T."/>
            <person name="Hariraju D."/>
            <person name="Arivett B.A."/>
            <person name="Ferguson D.J.Jr."/>
        </authorList>
    </citation>
    <scope>NUCLEOTIDE SEQUENCE [LARGE SCALE GENOMIC DNA]</scope>
    <source>
        <strain evidence="3 4">B1d</strain>
    </source>
</reference>
<evidence type="ECO:0000259" key="1">
    <source>
        <dbReference type="Pfam" id="PF01637"/>
    </source>
</evidence>
<dbReference type="OrthoDB" id="132045at2157"/>
<proteinExistence type="predicted"/>
<protein>
    <submittedName>
        <fullName evidence="3">ATP-binding protein</fullName>
    </submittedName>
</protein>
<dbReference type="PANTHER" id="PTHR34704">
    <property type="entry name" value="ATPASE"/>
    <property type="match status" value="1"/>
</dbReference>
<keyword evidence="3" id="KW-0067">ATP-binding</keyword>
<dbReference type="EMBL" id="VIAQ01000013">
    <property type="protein sequence ID" value="TQD25901.1"/>
    <property type="molecule type" value="Genomic_DNA"/>
</dbReference>
<sequence length="476" mass="55086">MFSNFINRVQELESLNREYNSGDFSFTVIYGRRRVGKTELIQQFMKDKPHIFFLADMRGTLSNALRFRKRASSLFNDIEPAAETFDGVFEYISKQWKEDQKLVIVIDEFSYLAQADESIPSVFQLIVDEILKGGSFHLILCGSSISMMEKTTLSYSSPLYGRRTGQIQVMPLSFRHMSGFFPGYKPDELMQIYGATGGIPFYLRFFDPDKGFYENLEQSIFSKEAVLYAEGEFLLREELREPATYMNILYSISKGASRAGEIAAGAFMETKDLSYYVDTLMKLGFLRKEHPVAEKTSTRKTNYVIDDPFLRFWFRYVLVHKDSIEAGDSSHAIEDLKKSYDCYLGETFEQVSKEMLMDLNLHDRLPFKFKSIGRQWGKIPNMPKGKNDYEVDLVTLDPETKDILFCECKWQKQKINADVYFSLKEKAAHVKWLPERKEHFALISKSGFTKNLHEIAKQEGVLLLTLKVYLSDSTVE</sequence>
<dbReference type="PANTHER" id="PTHR34704:SF1">
    <property type="entry name" value="ATPASE"/>
    <property type="match status" value="1"/>
</dbReference>
<dbReference type="Gene3D" id="3.40.1350.10">
    <property type="match status" value="1"/>
</dbReference>
<dbReference type="InterPro" id="IPR011579">
    <property type="entry name" value="ATPase_dom"/>
</dbReference>
<keyword evidence="3" id="KW-0547">Nucleotide-binding</keyword>
<feature type="domain" description="DUF234" evidence="2">
    <location>
        <begin position="313"/>
        <end position="413"/>
    </location>
</feature>